<keyword evidence="2" id="KW-0863">Zinc-finger</keyword>
<dbReference type="Pfam" id="PF04500">
    <property type="entry name" value="FLYWCH"/>
    <property type="match status" value="1"/>
</dbReference>
<reference evidence="5" key="1">
    <citation type="journal article" date="2023" name="IScience">
        <title>Live-bearing cockroach genome reveals convergent evolutionary mechanisms linked to viviparity in insects and beyond.</title>
        <authorList>
            <person name="Fouks B."/>
            <person name="Harrison M.C."/>
            <person name="Mikhailova A.A."/>
            <person name="Marchal E."/>
            <person name="English S."/>
            <person name="Carruthers M."/>
            <person name="Jennings E.C."/>
            <person name="Chiamaka E.L."/>
            <person name="Frigard R.A."/>
            <person name="Pippel M."/>
            <person name="Attardo G.M."/>
            <person name="Benoit J.B."/>
            <person name="Bornberg-Bauer E."/>
            <person name="Tobe S.S."/>
        </authorList>
    </citation>
    <scope>NUCLEOTIDE SEQUENCE</scope>
    <source>
        <strain evidence="5">Stay&amp;Tobe</strain>
    </source>
</reference>
<dbReference type="EMBL" id="JASPKZ010010269">
    <property type="protein sequence ID" value="KAJ9574686.1"/>
    <property type="molecule type" value="Genomic_DNA"/>
</dbReference>
<sequence length="165" mass="19367">MERMLLVIEGFKFRFHKTLANGLQQWTCSIKTCKCFLKLDSSNSVIEKMKNHSHEKVGEKMLQRQKISNAVKRKAMEDVCTRPTKLIHKELSAGNRESIDKFDIELIRRNIQYARTSSGYPVWPPLESHLFKLLLQLQYFVANNYTFSLHCWIQSSLLGHYMQSL</sequence>
<proteinExistence type="predicted"/>
<keyword evidence="6" id="KW-1185">Reference proteome</keyword>
<keyword evidence="1" id="KW-0479">Metal-binding</keyword>
<protein>
    <recommendedName>
        <fullName evidence="4">FLYWCH-type domain-containing protein</fullName>
    </recommendedName>
</protein>
<evidence type="ECO:0000313" key="5">
    <source>
        <dbReference type="EMBL" id="KAJ9574686.1"/>
    </source>
</evidence>
<evidence type="ECO:0000259" key="4">
    <source>
        <dbReference type="Pfam" id="PF04500"/>
    </source>
</evidence>
<evidence type="ECO:0000256" key="2">
    <source>
        <dbReference type="ARBA" id="ARBA00022771"/>
    </source>
</evidence>
<comment type="caution">
    <text evidence="5">The sequence shown here is derived from an EMBL/GenBank/DDBJ whole genome shotgun (WGS) entry which is preliminary data.</text>
</comment>
<gene>
    <name evidence="5" type="ORF">L9F63_008147</name>
</gene>
<dbReference type="AlphaFoldDB" id="A0AAD7Z6B7"/>
<reference evidence="5" key="2">
    <citation type="submission" date="2023-05" db="EMBL/GenBank/DDBJ databases">
        <authorList>
            <person name="Fouks B."/>
        </authorList>
    </citation>
    <scope>NUCLEOTIDE SEQUENCE</scope>
    <source>
        <strain evidence="5">Stay&amp;Tobe</strain>
        <tissue evidence="5">Testes</tissue>
    </source>
</reference>
<accession>A0AAD7Z6B7</accession>
<evidence type="ECO:0000256" key="3">
    <source>
        <dbReference type="ARBA" id="ARBA00022833"/>
    </source>
</evidence>
<dbReference type="GO" id="GO:0008270">
    <property type="term" value="F:zinc ion binding"/>
    <property type="evidence" value="ECO:0007669"/>
    <property type="project" value="UniProtKB-KW"/>
</dbReference>
<organism evidence="5 6">
    <name type="scientific">Diploptera punctata</name>
    <name type="common">Pacific beetle cockroach</name>
    <dbReference type="NCBI Taxonomy" id="6984"/>
    <lineage>
        <taxon>Eukaryota</taxon>
        <taxon>Metazoa</taxon>
        <taxon>Ecdysozoa</taxon>
        <taxon>Arthropoda</taxon>
        <taxon>Hexapoda</taxon>
        <taxon>Insecta</taxon>
        <taxon>Pterygota</taxon>
        <taxon>Neoptera</taxon>
        <taxon>Polyneoptera</taxon>
        <taxon>Dictyoptera</taxon>
        <taxon>Blattodea</taxon>
        <taxon>Blaberoidea</taxon>
        <taxon>Blaberidae</taxon>
        <taxon>Diplopterinae</taxon>
        <taxon>Diploptera</taxon>
    </lineage>
</organism>
<dbReference type="Gene3D" id="2.20.25.240">
    <property type="match status" value="1"/>
</dbReference>
<evidence type="ECO:0000313" key="6">
    <source>
        <dbReference type="Proteomes" id="UP001233999"/>
    </source>
</evidence>
<keyword evidence="3" id="KW-0862">Zinc</keyword>
<feature type="domain" description="FLYWCH-type" evidence="4">
    <location>
        <begin position="2"/>
        <end position="54"/>
    </location>
</feature>
<name>A0AAD7Z6B7_DIPPU</name>
<dbReference type="InterPro" id="IPR007588">
    <property type="entry name" value="Znf_FLYWCH"/>
</dbReference>
<dbReference type="Proteomes" id="UP001233999">
    <property type="component" value="Unassembled WGS sequence"/>
</dbReference>
<evidence type="ECO:0000256" key="1">
    <source>
        <dbReference type="ARBA" id="ARBA00022723"/>
    </source>
</evidence>